<dbReference type="EMBL" id="UINC01044854">
    <property type="protein sequence ID" value="SVB50871.1"/>
    <property type="molecule type" value="Genomic_DNA"/>
</dbReference>
<dbReference type="AlphaFoldDB" id="A0A382ELN0"/>
<name>A0A382ELN0_9ZZZZ</name>
<evidence type="ECO:0000313" key="1">
    <source>
        <dbReference type="EMBL" id="SVB50871.1"/>
    </source>
</evidence>
<proteinExistence type="predicted"/>
<gene>
    <name evidence="1" type="ORF">METZ01_LOCUS203725</name>
</gene>
<dbReference type="PROSITE" id="PS51257">
    <property type="entry name" value="PROKAR_LIPOPROTEIN"/>
    <property type="match status" value="1"/>
</dbReference>
<protein>
    <submittedName>
        <fullName evidence="1">Uncharacterized protein</fullName>
    </submittedName>
</protein>
<sequence>MCGNFRNPGIYLVVLLVLIACKEEDPVVINKLDPALKQQVEQMEGTMMSVILRTEAELSNGQESKLVSLGVVIQSRTRTVYVCRIPSKSILPVARESFILGLEAPKELKPL</sequence>
<organism evidence="1">
    <name type="scientific">marine metagenome</name>
    <dbReference type="NCBI Taxonomy" id="408172"/>
    <lineage>
        <taxon>unclassified sequences</taxon>
        <taxon>metagenomes</taxon>
        <taxon>ecological metagenomes</taxon>
    </lineage>
</organism>
<accession>A0A382ELN0</accession>
<reference evidence="1" key="1">
    <citation type="submission" date="2018-05" db="EMBL/GenBank/DDBJ databases">
        <authorList>
            <person name="Lanie J.A."/>
            <person name="Ng W.-L."/>
            <person name="Kazmierczak K.M."/>
            <person name="Andrzejewski T.M."/>
            <person name="Davidsen T.M."/>
            <person name="Wayne K.J."/>
            <person name="Tettelin H."/>
            <person name="Glass J.I."/>
            <person name="Rusch D."/>
            <person name="Podicherti R."/>
            <person name="Tsui H.-C.T."/>
            <person name="Winkler M.E."/>
        </authorList>
    </citation>
    <scope>NUCLEOTIDE SEQUENCE</scope>
</reference>